<evidence type="ECO:0000313" key="1">
    <source>
        <dbReference type="EMBL" id="PAV04794.1"/>
    </source>
</evidence>
<dbReference type="EMBL" id="LMVM01000012">
    <property type="protein sequence ID" value="PAV04794.1"/>
    <property type="molecule type" value="Genomic_DNA"/>
</dbReference>
<name>A0A2A2H654_METBR</name>
<comment type="caution">
    <text evidence="1">The sequence shown here is derived from an EMBL/GenBank/DDBJ whole genome shotgun (WGS) entry which is preliminary data.</text>
</comment>
<gene>
    <name evidence="1" type="ORF">ASJ80_10805</name>
</gene>
<evidence type="ECO:0000313" key="2">
    <source>
        <dbReference type="Proteomes" id="UP000217784"/>
    </source>
</evidence>
<organism evidence="1 2">
    <name type="scientific">Methanobacterium bryantii</name>
    <dbReference type="NCBI Taxonomy" id="2161"/>
    <lineage>
        <taxon>Archaea</taxon>
        <taxon>Methanobacteriati</taxon>
        <taxon>Methanobacteriota</taxon>
        <taxon>Methanomada group</taxon>
        <taxon>Methanobacteria</taxon>
        <taxon>Methanobacteriales</taxon>
        <taxon>Methanobacteriaceae</taxon>
        <taxon>Methanobacterium</taxon>
    </lineage>
</organism>
<dbReference type="Proteomes" id="UP000217784">
    <property type="component" value="Unassembled WGS sequence"/>
</dbReference>
<dbReference type="AlphaFoldDB" id="A0A2A2H654"/>
<sequence length="59" mass="6854">MVFWTPKHAVFEAGESLKNQRFFGACKKFSIFYGCKTFGFANIKNEAFKKSLDFLMFAK</sequence>
<reference evidence="1 2" key="1">
    <citation type="journal article" date="2017" name="BMC Genomics">
        <title>Genomic analysis of methanogenic archaea reveals a shift towards energy conservation.</title>
        <authorList>
            <person name="Gilmore S.P."/>
            <person name="Henske J.K."/>
            <person name="Sexton J.A."/>
            <person name="Solomon K.V."/>
            <person name="Seppala S."/>
            <person name="Yoo J.I."/>
            <person name="Huyett L.M."/>
            <person name="Pressman A."/>
            <person name="Cogan J.Z."/>
            <person name="Kivenson V."/>
            <person name="Peng X."/>
            <person name="Tan Y."/>
            <person name="Valentine D.L."/>
            <person name="O'Malley M.A."/>
        </authorList>
    </citation>
    <scope>NUCLEOTIDE SEQUENCE [LARGE SCALE GENOMIC DNA]</scope>
    <source>
        <strain evidence="1 2">M.o.H.</strain>
    </source>
</reference>
<accession>A0A2A2H654</accession>
<keyword evidence="2" id="KW-1185">Reference proteome</keyword>
<proteinExistence type="predicted"/>
<protein>
    <submittedName>
        <fullName evidence="1">Uncharacterized protein</fullName>
    </submittedName>
</protein>